<dbReference type="AlphaFoldDB" id="T0Z219"/>
<evidence type="ECO:0000313" key="2">
    <source>
        <dbReference type="EMBL" id="EQD38292.1"/>
    </source>
</evidence>
<proteinExistence type="predicted"/>
<name>T0Z219_9ZZZZ</name>
<comment type="caution">
    <text evidence="2">The sequence shown here is derived from an EMBL/GenBank/DDBJ whole genome shotgun (WGS) entry which is preliminary data.</text>
</comment>
<feature type="non-terminal residue" evidence="2">
    <location>
        <position position="147"/>
    </location>
</feature>
<sequence length="147" mass="16598">MAGFGTRSGSPHGRGGIPGFRFTLYALASIALMVLDQRTDWLRHVRFLSQGLTYPIEVVVNSPITAWHSIENSFASRRALEAENRRLRAQVRNLTIRTVRFDALARENAALIGLKKALPPVTKRWLPANIVDIELSRLRQRILIDRG</sequence>
<evidence type="ECO:0000256" key="1">
    <source>
        <dbReference type="SAM" id="Coils"/>
    </source>
</evidence>
<gene>
    <name evidence="2" type="ORF">B1B_15875</name>
</gene>
<reference evidence="2" key="1">
    <citation type="submission" date="2013-08" db="EMBL/GenBank/DDBJ databases">
        <authorList>
            <person name="Mendez C."/>
            <person name="Richter M."/>
            <person name="Ferrer M."/>
            <person name="Sanchez J."/>
        </authorList>
    </citation>
    <scope>NUCLEOTIDE SEQUENCE</scope>
</reference>
<protein>
    <submittedName>
        <fullName evidence="2">Rod shape-determining protein MreC</fullName>
    </submittedName>
</protein>
<keyword evidence="1" id="KW-0175">Coiled coil</keyword>
<dbReference type="GO" id="GO:0005886">
    <property type="term" value="C:plasma membrane"/>
    <property type="evidence" value="ECO:0007669"/>
    <property type="project" value="TreeGrafter"/>
</dbReference>
<organism evidence="2">
    <name type="scientific">mine drainage metagenome</name>
    <dbReference type="NCBI Taxonomy" id="410659"/>
    <lineage>
        <taxon>unclassified sequences</taxon>
        <taxon>metagenomes</taxon>
        <taxon>ecological metagenomes</taxon>
    </lineage>
</organism>
<dbReference type="GO" id="GO:0008360">
    <property type="term" value="P:regulation of cell shape"/>
    <property type="evidence" value="ECO:0007669"/>
    <property type="project" value="InterPro"/>
</dbReference>
<dbReference type="EMBL" id="AUZY01010561">
    <property type="protein sequence ID" value="EQD38292.1"/>
    <property type="molecule type" value="Genomic_DNA"/>
</dbReference>
<accession>T0Z219</accession>
<reference evidence="2" key="2">
    <citation type="journal article" date="2014" name="ISME J.">
        <title>Microbial stratification in low pH oxic and suboxic macroscopic growths along an acid mine drainage.</title>
        <authorList>
            <person name="Mendez-Garcia C."/>
            <person name="Mesa V."/>
            <person name="Sprenger R.R."/>
            <person name="Richter M."/>
            <person name="Diez M.S."/>
            <person name="Solano J."/>
            <person name="Bargiela R."/>
            <person name="Golyshina O.V."/>
            <person name="Manteca A."/>
            <person name="Ramos J.L."/>
            <person name="Gallego J.R."/>
            <person name="Llorente I."/>
            <person name="Martins Dos Santos V.A."/>
            <person name="Jensen O.N."/>
            <person name="Pelaez A.I."/>
            <person name="Sanchez J."/>
            <person name="Ferrer M."/>
        </authorList>
    </citation>
    <scope>NUCLEOTIDE SEQUENCE</scope>
</reference>
<feature type="coiled-coil region" evidence="1">
    <location>
        <begin position="70"/>
        <end position="97"/>
    </location>
</feature>
<dbReference type="PANTHER" id="PTHR34138">
    <property type="entry name" value="CELL SHAPE-DETERMINING PROTEIN MREC"/>
    <property type="match status" value="1"/>
</dbReference>
<dbReference type="PANTHER" id="PTHR34138:SF1">
    <property type="entry name" value="CELL SHAPE-DETERMINING PROTEIN MREC"/>
    <property type="match status" value="1"/>
</dbReference>
<dbReference type="InterPro" id="IPR007221">
    <property type="entry name" value="MreC"/>
</dbReference>